<dbReference type="InterPro" id="IPR037069">
    <property type="entry name" value="AcylCoA_DH/ox_N_sf"/>
</dbReference>
<dbReference type="InterPro" id="IPR006091">
    <property type="entry name" value="Acyl-CoA_Oxase/DH_mid-dom"/>
</dbReference>
<evidence type="ECO:0000256" key="1">
    <source>
        <dbReference type="ARBA" id="ARBA00001974"/>
    </source>
</evidence>
<dbReference type="Gene3D" id="2.40.110.10">
    <property type="entry name" value="Butyryl-CoA Dehydrogenase, subunit A, domain 2"/>
    <property type="match status" value="1"/>
</dbReference>
<dbReference type="eggNOG" id="COG1960">
    <property type="taxonomic scope" value="Bacteria"/>
</dbReference>
<dbReference type="InterPro" id="IPR013786">
    <property type="entry name" value="AcylCoA_DH/ox_N"/>
</dbReference>
<dbReference type="InterPro" id="IPR036250">
    <property type="entry name" value="AcylCo_DH-like_C"/>
</dbReference>
<feature type="domain" description="Acyl-CoA dehydrogenase/oxidase N-terminal" evidence="8">
    <location>
        <begin position="3"/>
        <end position="113"/>
    </location>
</feature>
<dbReference type="Gene3D" id="1.10.540.10">
    <property type="entry name" value="Acyl-CoA dehydrogenase/oxidase, N-terminal domain"/>
    <property type="match status" value="1"/>
</dbReference>
<dbReference type="RefSeq" id="WP_042449544.1">
    <property type="nucleotide sequence ID" value="NZ_BBPN01000016.1"/>
</dbReference>
<dbReference type="Pfam" id="PF02771">
    <property type="entry name" value="Acyl-CoA_dh_N"/>
    <property type="match status" value="1"/>
</dbReference>
<keyword evidence="3 5" id="KW-0285">Flavoprotein</keyword>
<dbReference type="GO" id="GO:0003995">
    <property type="term" value="F:acyl-CoA dehydrogenase activity"/>
    <property type="evidence" value="ECO:0007669"/>
    <property type="project" value="TreeGrafter"/>
</dbReference>
<gene>
    <name evidence="9" type="ORF">SAMN05414137_1734</name>
</gene>
<dbReference type="Pfam" id="PF00441">
    <property type="entry name" value="Acyl-CoA_dh_1"/>
    <property type="match status" value="1"/>
</dbReference>
<dbReference type="InterPro" id="IPR009075">
    <property type="entry name" value="AcylCo_DH/oxidase_C"/>
</dbReference>
<dbReference type="EMBL" id="FOAZ01000073">
    <property type="protein sequence ID" value="SEM84480.1"/>
    <property type="molecule type" value="Genomic_DNA"/>
</dbReference>
<sequence>MTTELHEQLRRTVRDFADEEVAPRIAAMERDQGVDRELASLIAAQGWIGVTIDPRWGGMGAGHEAKTIIVEELSRVSAAAGAIAQASQLGVAKIALFGSEEQQRTWLPAIASGSVLPTIAVTEAGSGGHVLGIRSTARRSGSHYVLNGRKCFVGNSHVGGLHGVVVRTSAGSRGLTAFLVEADRPGVTLEPHRPRLGLRGFSFGTIRFDEVKVPASAIAGEVGDGLAVAYSSSTLYGRANLAAVALGVHHAAVARVVDEAATRVRYSKPLGDLPVIQQKLGQMQARLESARALAYAAVAQLDRGQPCDGALIASKHQAVTLLLKSVHQGMEVHAADALYADSEMARLLRDSWCIEPPAGTSDIQAHRLAMGLLHPGRHPDWSARFADKLKAHGAWAGHGAVSERPVLAVEGAAR</sequence>
<comment type="similarity">
    <text evidence="2 5">Belongs to the acyl-CoA dehydrogenase family.</text>
</comment>
<dbReference type="InterPro" id="IPR009100">
    <property type="entry name" value="AcylCoA_DH/oxidase_NM_dom_sf"/>
</dbReference>
<dbReference type="GO" id="GO:0050660">
    <property type="term" value="F:flavin adenine dinucleotide binding"/>
    <property type="evidence" value="ECO:0007669"/>
    <property type="project" value="InterPro"/>
</dbReference>
<evidence type="ECO:0000256" key="2">
    <source>
        <dbReference type="ARBA" id="ARBA00009347"/>
    </source>
</evidence>
<dbReference type="InterPro" id="IPR046373">
    <property type="entry name" value="Acyl-CoA_Oxase/DH_mid-dom_sf"/>
</dbReference>
<dbReference type="Gene3D" id="1.20.140.10">
    <property type="entry name" value="Butyryl-CoA Dehydrogenase, subunit A, domain 3"/>
    <property type="match status" value="1"/>
</dbReference>
<dbReference type="PANTHER" id="PTHR43884:SF12">
    <property type="entry name" value="ISOVALERYL-COA DEHYDROGENASE, MITOCHONDRIAL-RELATED"/>
    <property type="match status" value="1"/>
</dbReference>
<evidence type="ECO:0000256" key="5">
    <source>
        <dbReference type="RuleBase" id="RU362125"/>
    </source>
</evidence>
<reference evidence="10" key="1">
    <citation type="submission" date="2016-10" db="EMBL/GenBank/DDBJ databases">
        <authorList>
            <person name="Varghese N."/>
        </authorList>
    </citation>
    <scope>NUCLEOTIDE SEQUENCE [LARGE SCALE GENOMIC DNA]</scope>
    <source>
        <strain evidence="10">DSM 45096 / BCRC 16803 / CGMCC 4.1857 / CIP 109030 / JCM 12277 / KCTC 19219 / NBRC 100920 / 33214</strain>
    </source>
</reference>
<dbReference type="CDD" id="cd00567">
    <property type="entry name" value="ACAD"/>
    <property type="match status" value="1"/>
</dbReference>
<dbReference type="AlphaFoldDB" id="A0A1H8BNM0"/>
<keyword evidence="10" id="KW-1185">Reference proteome</keyword>
<dbReference type="STRING" id="235985.SAMN05414137_1734"/>
<evidence type="ECO:0000259" key="7">
    <source>
        <dbReference type="Pfam" id="PF02770"/>
    </source>
</evidence>
<evidence type="ECO:0000259" key="8">
    <source>
        <dbReference type="Pfam" id="PF02771"/>
    </source>
</evidence>
<dbReference type="Pfam" id="PF02770">
    <property type="entry name" value="Acyl-CoA_dh_M"/>
    <property type="match status" value="1"/>
</dbReference>
<dbReference type="SUPFAM" id="SSF47203">
    <property type="entry name" value="Acyl-CoA dehydrogenase C-terminal domain-like"/>
    <property type="match status" value="1"/>
</dbReference>
<keyword evidence="5" id="KW-0560">Oxidoreductase</keyword>
<proteinExistence type="inferred from homology"/>
<evidence type="ECO:0000256" key="3">
    <source>
        <dbReference type="ARBA" id="ARBA00022630"/>
    </source>
</evidence>
<protein>
    <submittedName>
        <fullName evidence="9">Acyl-CoA dehydrogenase</fullName>
    </submittedName>
</protein>
<evidence type="ECO:0000256" key="4">
    <source>
        <dbReference type="ARBA" id="ARBA00022827"/>
    </source>
</evidence>
<name>A0A1H8BNM0_STRJI</name>
<accession>A0A1H8BNM0</accession>
<evidence type="ECO:0000259" key="6">
    <source>
        <dbReference type="Pfam" id="PF00441"/>
    </source>
</evidence>
<comment type="cofactor">
    <cofactor evidence="1 5">
        <name>FAD</name>
        <dbReference type="ChEBI" id="CHEBI:57692"/>
    </cofactor>
</comment>
<evidence type="ECO:0000313" key="9">
    <source>
        <dbReference type="EMBL" id="SEM84480.1"/>
    </source>
</evidence>
<dbReference type="Proteomes" id="UP000183015">
    <property type="component" value="Unassembled WGS sequence"/>
</dbReference>
<dbReference type="PANTHER" id="PTHR43884">
    <property type="entry name" value="ACYL-COA DEHYDROGENASE"/>
    <property type="match status" value="1"/>
</dbReference>
<keyword evidence="4 5" id="KW-0274">FAD</keyword>
<evidence type="ECO:0000313" key="10">
    <source>
        <dbReference type="Proteomes" id="UP000183015"/>
    </source>
</evidence>
<dbReference type="SUPFAM" id="SSF56645">
    <property type="entry name" value="Acyl-CoA dehydrogenase NM domain-like"/>
    <property type="match status" value="1"/>
</dbReference>
<feature type="domain" description="Acyl-CoA dehydrogenase/oxidase C-terminal" evidence="6">
    <location>
        <begin position="223"/>
        <end position="372"/>
    </location>
</feature>
<feature type="domain" description="Acyl-CoA oxidase/dehydrogenase middle" evidence="7">
    <location>
        <begin position="119"/>
        <end position="211"/>
    </location>
</feature>
<organism evidence="9 10">
    <name type="scientific">Streptacidiphilus jiangxiensis</name>
    <dbReference type="NCBI Taxonomy" id="235985"/>
    <lineage>
        <taxon>Bacteria</taxon>
        <taxon>Bacillati</taxon>
        <taxon>Actinomycetota</taxon>
        <taxon>Actinomycetes</taxon>
        <taxon>Kitasatosporales</taxon>
        <taxon>Streptomycetaceae</taxon>
        <taxon>Streptacidiphilus</taxon>
    </lineage>
</organism>